<name>A0AAN6EQ34_EXODE</name>
<dbReference type="PANTHER" id="PTHR47052">
    <property type="entry name" value="CONSERVED SERINE PROLINE-RICH PROTEIN (AFU_ORTHOLOGUE AFUA_2G01790)"/>
    <property type="match status" value="1"/>
</dbReference>
<reference evidence="3" key="1">
    <citation type="submission" date="2023-01" db="EMBL/GenBank/DDBJ databases">
        <title>Exophiala dermititidis isolated from Cystic Fibrosis Patient.</title>
        <authorList>
            <person name="Kurbessoian T."/>
            <person name="Crocker A."/>
            <person name="Murante D."/>
            <person name="Hogan D.A."/>
            <person name="Stajich J.E."/>
        </authorList>
    </citation>
    <scope>NUCLEOTIDE SEQUENCE</scope>
    <source>
        <strain evidence="3">Ex8</strain>
    </source>
</reference>
<evidence type="ECO:0000313" key="4">
    <source>
        <dbReference type="Proteomes" id="UP001161757"/>
    </source>
</evidence>
<dbReference type="EMBL" id="JAJGCB010000015">
    <property type="protein sequence ID" value="KAJ8989243.1"/>
    <property type="molecule type" value="Genomic_DNA"/>
</dbReference>
<feature type="compositionally biased region" description="Low complexity" evidence="1">
    <location>
        <begin position="753"/>
        <end position="764"/>
    </location>
</feature>
<dbReference type="CDD" id="cd08681">
    <property type="entry name" value="C2_fungal_Inn1p-like"/>
    <property type="match status" value="1"/>
</dbReference>
<feature type="compositionally biased region" description="Polar residues" evidence="1">
    <location>
        <begin position="782"/>
        <end position="812"/>
    </location>
</feature>
<proteinExistence type="predicted"/>
<dbReference type="InterPro" id="IPR037791">
    <property type="entry name" value="C2_fungal_Inn1"/>
</dbReference>
<feature type="compositionally biased region" description="Polar residues" evidence="1">
    <location>
        <begin position="473"/>
        <end position="482"/>
    </location>
</feature>
<feature type="compositionally biased region" description="Basic and acidic residues" evidence="1">
    <location>
        <begin position="297"/>
        <end position="311"/>
    </location>
</feature>
<protein>
    <recommendedName>
        <fullName evidence="2">C2 domain-containing protein</fullName>
    </recommendedName>
</protein>
<dbReference type="InterPro" id="IPR052981">
    <property type="entry name" value="Ingression_C2_domain"/>
</dbReference>
<feature type="compositionally biased region" description="Polar residues" evidence="1">
    <location>
        <begin position="874"/>
        <end position="883"/>
    </location>
</feature>
<feature type="compositionally biased region" description="Basic and acidic residues" evidence="1">
    <location>
        <begin position="674"/>
        <end position="683"/>
    </location>
</feature>
<dbReference type="PROSITE" id="PS50004">
    <property type="entry name" value="C2"/>
    <property type="match status" value="1"/>
</dbReference>
<dbReference type="SUPFAM" id="SSF49562">
    <property type="entry name" value="C2 domain (Calcium/lipid-binding domain, CaLB)"/>
    <property type="match status" value="1"/>
</dbReference>
<feature type="compositionally biased region" description="Polar residues" evidence="1">
    <location>
        <begin position="734"/>
        <end position="745"/>
    </location>
</feature>
<feature type="compositionally biased region" description="Polar residues" evidence="1">
    <location>
        <begin position="590"/>
        <end position="608"/>
    </location>
</feature>
<feature type="compositionally biased region" description="Basic and acidic residues" evidence="1">
    <location>
        <begin position="649"/>
        <end position="664"/>
    </location>
</feature>
<feature type="compositionally biased region" description="Polar residues" evidence="1">
    <location>
        <begin position="441"/>
        <end position="454"/>
    </location>
</feature>
<dbReference type="Proteomes" id="UP001161757">
    <property type="component" value="Unassembled WGS sequence"/>
</dbReference>
<feature type="compositionally biased region" description="Basic and acidic residues" evidence="1">
    <location>
        <begin position="457"/>
        <end position="471"/>
    </location>
</feature>
<evidence type="ECO:0000256" key="1">
    <source>
        <dbReference type="SAM" id="MobiDB-lite"/>
    </source>
</evidence>
<gene>
    <name evidence="3" type="ORF">HRR80_006966</name>
</gene>
<feature type="domain" description="C2" evidence="2">
    <location>
        <begin position="10"/>
        <end position="129"/>
    </location>
</feature>
<sequence length="925" mass="102373">MAVRTRAMNAAHTAGIFADMSLDGPEIGTLVAVVDRAKNLPNRKTMGKQDPYCAMRLGKEAKKTNTDKRGGQTPKWDQELRFTVHDSPDYYKLKCSVFNDDKKTDLIGEAWIDLTEVIVPGGGQNDLWHQLNFKGKYAGDVRVELTYYDTRPQPDLSSERKKSRDKAHSTASDAPSTGSTSRQLGPREIKRRPLPPGPGGHSSPVSAPRPPEEWPAEEAQPSMEPGGGYTDSNPPPRPPKQRMPETPDDVGYGIQPQYERDVYHSAARSQAPRQQRPPSHDHYDNFGRVPQQYDQPDPYRIESYDPEDLRLARQSMPQQRRESSGNSFPDMSIPDPPRHSPAQSPYQSSPPARTPPHSISPISSAPAQPQPWQSRSSTSPTKHAVYRDSPLRHSISQIDMPQPVPNYPDPRFDDDDEGPPPPPPAHREHVPRTSAVGPSYLNLQAHSAPQTPLKYSSVEERSPLQKLEREYSPYQSPSPSALQHQQPPPPVQQHYQVPVNDQMGYTVPPRNRRNSDVDNTTHPRPTSVGGVPFHQYPPERDMPRQQYNGVPEQDLRHDPGYGPPRRAQTFDTSFGSSDGRLREPDIIQQRAVSPSPSQTIPRKSITPTPATPEERSSLGSVPYGPDSYDVLNPATGPPPELDPYATPEQIKEAARQREVEKLRDQGPIIGNDGRVIDPSDHLPADTWAPEPERKNRMPEHVIRIRTKEEARRQERTGSLPAAVRPQTIAAPLHQPSSPATLSSSYQSSPVPPTSTASPSQPESSGGRNRLRKQMPTRPLPTQPYSLPQSSPAVMSVSSLEDRPSPSSQRYTISSSPSGPPPSRPPLSEYQVPAVNEYSPQGSHSFHEYGTSSMKPSSRQGNPMDRPWCGPEASQARSSFSGPENSMDYRGYGGGDSLALELSTIDIGPSRTGRTVLRPMRGYGGY</sequence>
<feature type="region of interest" description="Disordered" evidence="1">
    <location>
        <begin position="151"/>
        <end position="888"/>
    </location>
</feature>
<accession>A0AAN6EQ34</accession>
<organism evidence="3 4">
    <name type="scientific">Exophiala dermatitidis</name>
    <name type="common">Black yeast-like fungus</name>
    <name type="synonym">Wangiella dermatitidis</name>
    <dbReference type="NCBI Taxonomy" id="5970"/>
    <lineage>
        <taxon>Eukaryota</taxon>
        <taxon>Fungi</taxon>
        <taxon>Dikarya</taxon>
        <taxon>Ascomycota</taxon>
        <taxon>Pezizomycotina</taxon>
        <taxon>Eurotiomycetes</taxon>
        <taxon>Chaetothyriomycetidae</taxon>
        <taxon>Chaetothyriales</taxon>
        <taxon>Herpotrichiellaceae</taxon>
        <taxon>Exophiala</taxon>
    </lineage>
</organism>
<dbReference type="Pfam" id="PF00168">
    <property type="entry name" value="C2"/>
    <property type="match status" value="1"/>
</dbReference>
<feature type="compositionally biased region" description="Low complexity" evidence="1">
    <location>
        <begin position="340"/>
        <end position="377"/>
    </location>
</feature>
<evidence type="ECO:0000313" key="3">
    <source>
        <dbReference type="EMBL" id="KAJ8989243.1"/>
    </source>
</evidence>
<feature type="compositionally biased region" description="Basic and acidic residues" evidence="1">
    <location>
        <begin position="690"/>
        <end position="715"/>
    </location>
</feature>
<dbReference type="PANTHER" id="PTHR47052:SF3">
    <property type="entry name" value="INGRESSION PROTEIN 1"/>
    <property type="match status" value="1"/>
</dbReference>
<feature type="compositionally biased region" description="Polar residues" evidence="1">
    <location>
        <begin position="267"/>
        <end position="277"/>
    </location>
</feature>
<dbReference type="InterPro" id="IPR035892">
    <property type="entry name" value="C2_domain_sf"/>
</dbReference>
<dbReference type="SMART" id="SM00239">
    <property type="entry name" value="C2"/>
    <property type="match status" value="1"/>
</dbReference>
<dbReference type="Gene3D" id="2.60.40.150">
    <property type="entry name" value="C2 domain"/>
    <property type="match status" value="1"/>
</dbReference>
<feature type="compositionally biased region" description="Basic and acidic residues" evidence="1">
    <location>
        <begin position="157"/>
        <end position="168"/>
    </location>
</feature>
<comment type="caution">
    <text evidence="3">The sequence shown here is derived from an EMBL/GenBank/DDBJ whole genome shotgun (WGS) entry which is preliminary data.</text>
</comment>
<feature type="compositionally biased region" description="Polar residues" evidence="1">
    <location>
        <begin position="169"/>
        <end position="183"/>
    </location>
</feature>
<dbReference type="AlphaFoldDB" id="A0AAN6EQ34"/>
<dbReference type="InterPro" id="IPR000008">
    <property type="entry name" value="C2_dom"/>
</dbReference>
<evidence type="ECO:0000259" key="2">
    <source>
        <dbReference type="PROSITE" id="PS50004"/>
    </source>
</evidence>
<feature type="compositionally biased region" description="Polar residues" evidence="1">
    <location>
        <begin position="837"/>
        <end position="860"/>
    </location>
</feature>